<keyword evidence="1" id="KW-1133">Transmembrane helix</keyword>
<dbReference type="Proteomes" id="UP000660745">
    <property type="component" value="Unassembled WGS sequence"/>
</dbReference>
<evidence type="ECO:0008006" key="4">
    <source>
        <dbReference type="Google" id="ProtNLM"/>
    </source>
</evidence>
<name>A0A918E4S5_9ACTN</name>
<keyword evidence="3" id="KW-1185">Reference proteome</keyword>
<feature type="transmembrane region" description="Helical" evidence="1">
    <location>
        <begin position="24"/>
        <end position="42"/>
    </location>
</feature>
<feature type="transmembrane region" description="Helical" evidence="1">
    <location>
        <begin position="62"/>
        <end position="80"/>
    </location>
</feature>
<organism evidence="2 3">
    <name type="scientific">Nonomuraea glycinis</name>
    <dbReference type="NCBI Taxonomy" id="2047744"/>
    <lineage>
        <taxon>Bacteria</taxon>
        <taxon>Bacillati</taxon>
        <taxon>Actinomycetota</taxon>
        <taxon>Actinomycetes</taxon>
        <taxon>Streptosporangiales</taxon>
        <taxon>Streptosporangiaceae</taxon>
        <taxon>Nonomuraea</taxon>
    </lineage>
</organism>
<feature type="transmembrane region" description="Helical" evidence="1">
    <location>
        <begin position="141"/>
        <end position="162"/>
    </location>
</feature>
<evidence type="ECO:0000313" key="2">
    <source>
        <dbReference type="EMBL" id="GGP07357.1"/>
    </source>
</evidence>
<reference evidence="2" key="1">
    <citation type="journal article" date="2014" name="Int. J. Syst. Evol. Microbiol.">
        <title>Complete genome sequence of Corynebacterium casei LMG S-19264T (=DSM 44701T), isolated from a smear-ripened cheese.</title>
        <authorList>
            <consortium name="US DOE Joint Genome Institute (JGI-PGF)"/>
            <person name="Walter F."/>
            <person name="Albersmeier A."/>
            <person name="Kalinowski J."/>
            <person name="Ruckert C."/>
        </authorList>
    </citation>
    <scope>NUCLEOTIDE SEQUENCE</scope>
    <source>
        <strain evidence="2">CGMCC 4.7430</strain>
    </source>
</reference>
<evidence type="ECO:0000256" key="1">
    <source>
        <dbReference type="SAM" id="Phobius"/>
    </source>
</evidence>
<accession>A0A918E4S5</accession>
<reference evidence="2" key="2">
    <citation type="submission" date="2020-09" db="EMBL/GenBank/DDBJ databases">
        <authorList>
            <person name="Sun Q."/>
            <person name="Zhou Y."/>
        </authorList>
    </citation>
    <scope>NUCLEOTIDE SEQUENCE</scope>
    <source>
        <strain evidence="2">CGMCC 4.7430</strain>
    </source>
</reference>
<feature type="transmembrane region" description="Helical" evidence="1">
    <location>
        <begin position="115"/>
        <end position="132"/>
    </location>
</feature>
<dbReference type="AlphaFoldDB" id="A0A918E4S5"/>
<feature type="transmembrane region" description="Helical" evidence="1">
    <location>
        <begin position="92"/>
        <end position="109"/>
    </location>
</feature>
<protein>
    <recommendedName>
        <fullName evidence="4">NanT5</fullName>
    </recommendedName>
</protein>
<keyword evidence="1" id="KW-0812">Transmembrane</keyword>
<sequence length="384" mass="41534">MPGHPGEPVVAAMTDDIEQVARRYIRYTAIGALVITVVWHLGYDLTMTVTGWPVFRWPELAAVAWLVHTAIAVIAALALTRDSRGPARVRELVVAALAVNVAVILACHPEDLLGPIDWGWGSVGWLGVVLLWNRPRWRAEAIAFLCANAGIMLAAMAVTGTLDRVSVAKYLVVMAGSATLQLGYMAGCHTLRSRAEDAVLLARSLAADDAWRTSARTIHADRLRRYAAIREVAESLLEQLADGADPGDPGVREDCTAGAMRLRRLITEREDLPDELVSTLRRRIDAAERRKVLVTAPPFGANLPALPQGVREDLLRAPIQALDGARSRARVTVSAMSAMVSVAVVADSDDLPISTSPVHESSGVVVTYQRQEGEVWVNSIWQGG</sequence>
<keyword evidence="1" id="KW-0472">Membrane</keyword>
<proteinExistence type="predicted"/>
<dbReference type="EMBL" id="BMNK01000005">
    <property type="protein sequence ID" value="GGP07357.1"/>
    <property type="molecule type" value="Genomic_DNA"/>
</dbReference>
<comment type="caution">
    <text evidence="2">The sequence shown here is derived from an EMBL/GenBank/DDBJ whole genome shotgun (WGS) entry which is preliminary data.</text>
</comment>
<gene>
    <name evidence="2" type="ORF">GCM10012278_34800</name>
</gene>
<evidence type="ECO:0000313" key="3">
    <source>
        <dbReference type="Proteomes" id="UP000660745"/>
    </source>
</evidence>